<proteinExistence type="inferred from homology"/>
<evidence type="ECO:0000256" key="1">
    <source>
        <dbReference type="ARBA" id="ARBA00006754"/>
    </source>
</evidence>
<dbReference type="Gene3D" id="3.30.450.40">
    <property type="match status" value="1"/>
</dbReference>
<dbReference type="SMART" id="SM00065">
    <property type="entry name" value="GAF"/>
    <property type="match status" value="1"/>
</dbReference>
<dbReference type="InterPro" id="IPR029016">
    <property type="entry name" value="GAF-like_dom_sf"/>
</dbReference>
<reference evidence="3 4" key="1">
    <citation type="submission" date="2016-11" db="EMBL/GenBank/DDBJ databases">
        <authorList>
            <person name="Jaros S."/>
            <person name="Januszkiewicz K."/>
            <person name="Wedrychowicz H."/>
        </authorList>
    </citation>
    <scope>NUCLEOTIDE SEQUENCE [LARGE SCALE GENOMIC DNA]</scope>
    <source>
        <strain evidence="3 4">DSM 43832</strain>
    </source>
</reference>
<dbReference type="InterPro" id="IPR041522">
    <property type="entry name" value="CdaR_GGDEF"/>
</dbReference>
<dbReference type="SUPFAM" id="SSF55781">
    <property type="entry name" value="GAF domain-like"/>
    <property type="match status" value="1"/>
</dbReference>
<sequence length="580" mass="62115">MASYTRDEVRRWLAGVGEIAAAVNRTTELPELLDLVAGTACALTGYEASGVLLVDRERRSLRITGAAGLPPEYVAEVNDRHTIQLDRGPFAAGPSTRAFRTAEPVPISDILADPTFEPWARLTSSHGYRAIVAVPLIVQDEVVGTLNCYRTQVHEFGPDELALLTTLANQAGTALQSARLIASLTEQRRMLEQAESIHTELTAVALRAGGVQGVAEALARLLDRPVLVTEQDGSVTASARRGGVLLAPEEVTEELPASGIVDVPRLQRVTAPVLLGRDVVARLWVPGPLAALTELERRAIEHAAVVCALERLRQRTALDVEWRVRGDLLTDLLSDSPPPSVAARARPLGHDLGRPHTVLVAAVDGTADTTATRTLLGVTQTTADRVDPRPLVTRSGDHVIVMWPETAHGAPAPEAAAAIRTAARNVLSGATVTVVVGRRCAEPAEYRSAVQTARGAIELARLHAGDRVVTLPDLGVYGLLLQTNDPRELVRFTERTLAPLREHDARKGSSLVATLRAYLDSGMSVARTAEALYVHPNTVGLRLKRIEELIDVSIAQPESLLRLTFALMAEDVLGSTGGPS</sequence>
<gene>
    <name evidence="3" type="ORF">SAMN05443637_105219</name>
</gene>
<protein>
    <submittedName>
        <fullName evidence="3">Transcriptional regulator, CdaR family</fullName>
    </submittedName>
</protein>
<dbReference type="Pfam" id="PF13185">
    <property type="entry name" value="GAF_2"/>
    <property type="match status" value="1"/>
</dbReference>
<dbReference type="STRING" id="1848.SAMN05443637_105219"/>
<dbReference type="InterPro" id="IPR042070">
    <property type="entry name" value="PucR_C-HTH_sf"/>
</dbReference>
<comment type="similarity">
    <text evidence="1">Belongs to the CdaR family.</text>
</comment>
<organism evidence="3 4">
    <name type="scientific">Pseudonocardia thermophila</name>
    <dbReference type="NCBI Taxonomy" id="1848"/>
    <lineage>
        <taxon>Bacteria</taxon>
        <taxon>Bacillati</taxon>
        <taxon>Actinomycetota</taxon>
        <taxon>Actinomycetes</taxon>
        <taxon>Pseudonocardiales</taxon>
        <taxon>Pseudonocardiaceae</taxon>
        <taxon>Pseudonocardia</taxon>
    </lineage>
</organism>
<dbReference type="AlphaFoldDB" id="A0A1M6RXR9"/>
<dbReference type="InterPro" id="IPR003018">
    <property type="entry name" value="GAF"/>
</dbReference>
<dbReference type="InterPro" id="IPR025736">
    <property type="entry name" value="PucR_C-HTH_dom"/>
</dbReference>
<dbReference type="Gene3D" id="1.10.10.2840">
    <property type="entry name" value="PucR C-terminal helix-turn-helix domain"/>
    <property type="match status" value="1"/>
</dbReference>
<evidence type="ECO:0000259" key="2">
    <source>
        <dbReference type="SMART" id="SM00065"/>
    </source>
</evidence>
<dbReference type="PANTHER" id="PTHR33744">
    <property type="entry name" value="CARBOHYDRATE DIACID REGULATOR"/>
    <property type="match status" value="1"/>
</dbReference>
<dbReference type="EMBL" id="FRAP01000005">
    <property type="protein sequence ID" value="SHK37355.1"/>
    <property type="molecule type" value="Genomic_DNA"/>
</dbReference>
<accession>A0A1M6RXR9</accession>
<evidence type="ECO:0000313" key="4">
    <source>
        <dbReference type="Proteomes" id="UP000184363"/>
    </source>
</evidence>
<dbReference type="Proteomes" id="UP000184363">
    <property type="component" value="Unassembled WGS sequence"/>
</dbReference>
<feature type="domain" description="GAF" evidence="2">
    <location>
        <begin position="28"/>
        <end position="185"/>
    </location>
</feature>
<dbReference type="Pfam" id="PF17853">
    <property type="entry name" value="GGDEF_2"/>
    <property type="match status" value="1"/>
</dbReference>
<keyword evidence="4" id="KW-1185">Reference proteome</keyword>
<dbReference type="InterPro" id="IPR051448">
    <property type="entry name" value="CdaR-like_regulators"/>
</dbReference>
<dbReference type="Pfam" id="PF13556">
    <property type="entry name" value="HTH_30"/>
    <property type="match status" value="1"/>
</dbReference>
<name>A0A1M6RXR9_PSETH</name>
<dbReference type="RefSeq" id="WP_200803821.1">
    <property type="nucleotide sequence ID" value="NZ_FRAP01000005.1"/>
</dbReference>
<dbReference type="PANTHER" id="PTHR33744:SF1">
    <property type="entry name" value="DNA-BINDING TRANSCRIPTIONAL ACTIVATOR ADER"/>
    <property type="match status" value="1"/>
</dbReference>
<evidence type="ECO:0000313" key="3">
    <source>
        <dbReference type="EMBL" id="SHK37355.1"/>
    </source>
</evidence>